<dbReference type="OrthoDB" id="9792527at2"/>
<evidence type="ECO:0000313" key="6">
    <source>
        <dbReference type="Proteomes" id="UP000294558"/>
    </source>
</evidence>
<proteinExistence type="predicted"/>
<name>A0A4R7I4I3_9ACTN</name>
<protein>
    <submittedName>
        <fullName evidence="5">HxlR family transcriptional regulator</fullName>
    </submittedName>
</protein>
<dbReference type="SUPFAM" id="SSF46785">
    <property type="entry name" value="Winged helix' DNA-binding domain"/>
    <property type="match status" value="1"/>
</dbReference>
<dbReference type="InterPro" id="IPR036388">
    <property type="entry name" value="WH-like_DNA-bd_sf"/>
</dbReference>
<dbReference type="Pfam" id="PF01638">
    <property type="entry name" value="HxlR"/>
    <property type="match status" value="1"/>
</dbReference>
<dbReference type="PROSITE" id="PS51118">
    <property type="entry name" value="HTH_HXLR"/>
    <property type="match status" value="1"/>
</dbReference>
<feature type="domain" description="HTH hxlR-type" evidence="4">
    <location>
        <begin position="16"/>
        <end position="113"/>
    </location>
</feature>
<evidence type="ECO:0000259" key="4">
    <source>
        <dbReference type="PROSITE" id="PS51118"/>
    </source>
</evidence>
<evidence type="ECO:0000313" key="5">
    <source>
        <dbReference type="EMBL" id="TDT17869.1"/>
    </source>
</evidence>
<dbReference type="EMBL" id="SOAU01000001">
    <property type="protein sequence ID" value="TDT17869.1"/>
    <property type="molecule type" value="Genomic_DNA"/>
</dbReference>
<dbReference type="AlphaFoldDB" id="A0A4R7I4I3"/>
<keyword evidence="6" id="KW-1185">Reference proteome</keyword>
<dbReference type="GO" id="GO:0003677">
    <property type="term" value="F:DNA binding"/>
    <property type="evidence" value="ECO:0007669"/>
    <property type="project" value="UniProtKB-KW"/>
</dbReference>
<dbReference type="InterPro" id="IPR036390">
    <property type="entry name" value="WH_DNA-bd_sf"/>
</dbReference>
<evidence type="ECO:0000256" key="1">
    <source>
        <dbReference type="ARBA" id="ARBA00023015"/>
    </source>
</evidence>
<dbReference type="Gene3D" id="1.10.10.10">
    <property type="entry name" value="Winged helix-like DNA-binding domain superfamily/Winged helix DNA-binding domain"/>
    <property type="match status" value="1"/>
</dbReference>
<keyword evidence="3" id="KW-0804">Transcription</keyword>
<keyword evidence="2" id="KW-0238">DNA-binding</keyword>
<evidence type="ECO:0000256" key="3">
    <source>
        <dbReference type="ARBA" id="ARBA00023163"/>
    </source>
</evidence>
<dbReference type="Proteomes" id="UP000294558">
    <property type="component" value="Unassembled WGS sequence"/>
</dbReference>
<dbReference type="InterPro" id="IPR002577">
    <property type="entry name" value="HTH_HxlR"/>
</dbReference>
<dbReference type="RefSeq" id="WP_133870125.1">
    <property type="nucleotide sequence ID" value="NZ_SOAU01000001.1"/>
</dbReference>
<dbReference type="PANTHER" id="PTHR33204">
    <property type="entry name" value="TRANSCRIPTIONAL REGULATOR, MARR FAMILY"/>
    <property type="match status" value="1"/>
</dbReference>
<evidence type="ECO:0000256" key="2">
    <source>
        <dbReference type="ARBA" id="ARBA00023125"/>
    </source>
</evidence>
<keyword evidence="1" id="KW-0805">Transcription regulation</keyword>
<gene>
    <name evidence="5" type="ORF">BDK89_3482</name>
</gene>
<reference evidence="5 6" key="1">
    <citation type="submission" date="2019-03" db="EMBL/GenBank/DDBJ databases">
        <title>Sequencing the genomes of 1000 actinobacteria strains.</title>
        <authorList>
            <person name="Klenk H.-P."/>
        </authorList>
    </citation>
    <scope>NUCLEOTIDE SEQUENCE [LARGE SCALE GENOMIC DNA]</scope>
    <source>
        <strain evidence="5 6">DSM 18936</strain>
    </source>
</reference>
<sequence>MARSTDTQNGPLDSQAAIERTLSVIGDKWSILVVRAVLRGVRRFDELIDDLGIARPVLAERLKRLVAHDVLAKVPYQEHPARYEYRLTEAGLALSPVLVALVRWSETHLPNVEPTTALVHAPCGTELEQAFWCRTCATTFGPSAIRGVQADAAVGADHPGDHSG</sequence>
<organism evidence="5 6">
    <name type="scientific">Ilumatobacter fluminis</name>
    <dbReference type="NCBI Taxonomy" id="467091"/>
    <lineage>
        <taxon>Bacteria</taxon>
        <taxon>Bacillati</taxon>
        <taxon>Actinomycetota</taxon>
        <taxon>Acidimicrobiia</taxon>
        <taxon>Acidimicrobiales</taxon>
        <taxon>Ilumatobacteraceae</taxon>
        <taxon>Ilumatobacter</taxon>
    </lineage>
</organism>
<comment type="caution">
    <text evidence="5">The sequence shown here is derived from an EMBL/GenBank/DDBJ whole genome shotgun (WGS) entry which is preliminary data.</text>
</comment>
<dbReference type="PANTHER" id="PTHR33204:SF18">
    <property type="entry name" value="TRANSCRIPTIONAL REGULATORY PROTEIN"/>
    <property type="match status" value="1"/>
</dbReference>
<accession>A0A4R7I4I3</accession>